<dbReference type="Gene3D" id="2.40.10.220">
    <property type="entry name" value="predicted glycosyltransferase like domains"/>
    <property type="match status" value="1"/>
</dbReference>
<evidence type="ECO:0000259" key="1">
    <source>
        <dbReference type="Pfam" id="PF07238"/>
    </source>
</evidence>
<protein>
    <recommendedName>
        <fullName evidence="1">PilZ domain-containing protein</fullName>
    </recommendedName>
</protein>
<dbReference type="InterPro" id="IPR009875">
    <property type="entry name" value="PilZ_domain"/>
</dbReference>
<organism evidence="2">
    <name type="scientific">hydrothermal vent metagenome</name>
    <dbReference type="NCBI Taxonomy" id="652676"/>
    <lineage>
        <taxon>unclassified sequences</taxon>
        <taxon>metagenomes</taxon>
        <taxon>ecological metagenomes</taxon>
    </lineage>
</organism>
<sequence>MRSFIRHPSDIPIEYQMDSEDVGAGQERLYDIGHGGLSFSSSIELAVGAPINIRINQLQPAFEVEGRVAWCRPEDDGFAIGVSFLQAGDRFRVRMVEQVCHIEHYKSEVLATEGRTISGEEAAREWISRYAMTFPKLDDEEEAP</sequence>
<proteinExistence type="predicted"/>
<gene>
    <name evidence="2" type="ORF">MNBD_GAMMA15-1349</name>
</gene>
<name>A0A3B0YDP6_9ZZZZ</name>
<accession>A0A3B0YDP6</accession>
<dbReference type="GO" id="GO:0035438">
    <property type="term" value="F:cyclic-di-GMP binding"/>
    <property type="evidence" value="ECO:0007669"/>
    <property type="project" value="InterPro"/>
</dbReference>
<feature type="domain" description="PilZ" evidence="1">
    <location>
        <begin position="2"/>
        <end position="89"/>
    </location>
</feature>
<dbReference type="EMBL" id="UOFN01000034">
    <property type="protein sequence ID" value="VAW74363.1"/>
    <property type="molecule type" value="Genomic_DNA"/>
</dbReference>
<dbReference type="AlphaFoldDB" id="A0A3B0YDP6"/>
<evidence type="ECO:0000313" key="2">
    <source>
        <dbReference type="EMBL" id="VAW74363.1"/>
    </source>
</evidence>
<dbReference type="Pfam" id="PF07238">
    <property type="entry name" value="PilZ"/>
    <property type="match status" value="1"/>
</dbReference>
<reference evidence="2" key="1">
    <citation type="submission" date="2018-06" db="EMBL/GenBank/DDBJ databases">
        <authorList>
            <person name="Zhirakovskaya E."/>
        </authorList>
    </citation>
    <scope>NUCLEOTIDE SEQUENCE</scope>
</reference>